<evidence type="ECO:0000256" key="1">
    <source>
        <dbReference type="ARBA" id="ARBA00004141"/>
    </source>
</evidence>
<keyword evidence="4" id="KW-1133">Transmembrane helix</keyword>
<reference evidence="6 7" key="1">
    <citation type="submission" date="2017-02" db="EMBL/GenBank/DDBJ databases">
        <title>Genomes of Trichoderma spp. with biocontrol activity.</title>
        <authorList>
            <person name="Gardiner D."/>
            <person name="Kazan K."/>
            <person name="Vos C."/>
            <person name="Harvey P."/>
        </authorList>
    </citation>
    <scope>NUCLEOTIDE SEQUENCE [LARGE SCALE GENOMIC DNA]</scope>
    <source>
        <strain evidence="6 7">A5MH</strain>
    </source>
</reference>
<dbReference type="PROSITE" id="PS50850">
    <property type="entry name" value="MFS"/>
    <property type="match status" value="1"/>
</dbReference>
<dbReference type="AlphaFoldDB" id="A0A2K0TSJ3"/>
<feature type="region of interest" description="Disordered" evidence="3">
    <location>
        <begin position="1"/>
        <end position="35"/>
    </location>
</feature>
<feature type="transmembrane region" description="Helical" evidence="4">
    <location>
        <begin position="137"/>
        <end position="163"/>
    </location>
</feature>
<evidence type="ECO:0000313" key="6">
    <source>
        <dbReference type="EMBL" id="PNP48504.1"/>
    </source>
</evidence>
<dbReference type="Proteomes" id="UP000236546">
    <property type="component" value="Unassembled WGS sequence"/>
</dbReference>
<dbReference type="Gene3D" id="1.20.1250.20">
    <property type="entry name" value="MFS general substrate transporter like domains"/>
    <property type="match status" value="2"/>
</dbReference>
<feature type="transmembrane region" description="Helical" evidence="4">
    <location>
        <begin position="83"/>
        <end position="105"/>
    </location>
</feature>
<dbReference type="PANTHER" id="PTHR11360">
    <property type="entry name" value="MONOCARBOXYLATE TRANSPORTER"/>
    <property type="match status" value="1"/>
</dbReference>
<evidence type="ECO:0000256" key="3">
    <source>
        <dbReference type="SAM" id="MobiDB-lite"/>
    </source>
</evidence>
<feature type="domain" description="Major facilitator superfamily (MFS) profile" evidence="5">
    <location>
        <begin position="42"/>
        <end position="425"/>
    </location>
</feature>
<gene>
    <name evidence="6" type="ORF">TGAMA5MH_00398</name>
</gene>
<feature type="transmembrane region" description="Helical" evidence="4">
    <location>
        <begin position="170"/>
        <end position="189"/>
    </location>
</feature>
<sequence length="434" mass="46658">MPLKDGSATTIDNEKSTVDNASAQQPPPPPPPPLPPNGGLKAWIQVLGAHFLFFNSWGLVNSFGVFQTYYQDDLLKSSNASDISWIGTFQAFLLVALSVIVGPIFDRGYSRTLIIVGTFFTVFGTMMQSLGTKYYEIFLAQGLAVGLGTGFIFLPSVAIVATYFTSKRALAIGITASGGSLGSVIYPIVFERLQPTIGFPWATRVLGFISLATLMISIAVMRTRIPPPKQARALLDLRAFKNMPYSFYSLGLFLSFAGLYIPIFYIIIWAQRHANVDATLSFYLLAILNATSIFGRIIPGLIADKYGSLETAIACTLIAGILGYVAIVIKNLGGIFVFAILYGFVSGAVVSLPSAIVASLTPDMKLVGTWMGQSFFLAALGILIGSPIAGTIINVPENKFSDGFIFSATLVMSAGVSYIVAKVLKTKEQRLTKV</sequence>
<dbReference type="EMBL" id="MTYH01000006">
    <property type="protein sequence ID" value="PNP48504.1"/>
    <property type="molecule type" value="Genomic_DNA"/>
</dbReference>
<feature type="transmembrane region" description="Helical" evidence="4">
    <location>
        <begin position="201"/>
        <end position="225"/>
    </location>
</feature>
<dbReference type="InterPro" id="IPR036259">
    <property type="entry name" value="MFS_trans_sf"/>
</dbReference>
<comment type="similarity">
    <text evidence="2">Belongs to the major facilitator superfamily. Monocarboxylate porter (TC 2.A.1.13) family.</text>
</comment>
<dbReference type="SUPFAM" id="SSF103473">
    <property type="entry name" value="MFS general substrate transporter"/>
    <property type="match status" value="1"/>
</dbReference>
<feature type="transmembrane region" description="Helical" evidence="4">
    <location>
        <begin position="404"/>
        <end position="424"/>
    </location>
</feature>
<evidence type="ECO:0000313" key="7">
    <source>
        <dbReference type="Proteomes" id="UP000236546"/>
    </source>
</evidence>
<feature type="transmembrane region" description="Helical" evidence="4">
    <location>
        <begin position="311"/>
        <end position="329"/>
    </location>
</feature>
<feature type="transmembrane region" description="Helical" evidence="4">
    <location>
        <begin position="42"/>
        <end position="63"/>
    </location>
</feature>
<protein>
    <recommendedName>
        <fullName evidence="5">Major facilitator superfamily (MFS) profile domain-containing protein</fullName>
    </recommendedName>
</protein>
<organism evidence="6 7">
    <name type="scientific">Trichoderma gamsii</name>
    <dbReference type="NCBI Taxonomy" id="398673"/>
    <lineage>
        <taxon>Eukaryota</taxon>
        <taxon>Fungi</taxon>
        <taxon>Dikarya</taxon>
        <taxon>Ascomycota</taxon>
        <taxon>Pezizomycotina</taxon>
        <taxon>Sordariomycetes</taxon>
        <taxon>Hypocreomycetidae</taxon>
        <taxon>Hypocreales</taxon>
        <taxon>Hypocreaceae</taxon>
        <taxon>Trichoderma</taxon>
    </lineage>
</organism>
<feature type="transmembrane region" description="Helical" evidence="4">
    <location>
        <begin position="370"/>
        <end position="392"/>
    </location>
</feature>
<feature type="compositionally biased region" description="Pro residues" evidence="3">
    <location>
        <begin position="25"/>
        <end position="35"/>
    </location>
</feature>
<keyword evidence="4" id="KW-0812">Transmembrane</keyword>
<dbReference type="PANTHER" id="PTHR11360:SF234">
    <property type="entry name" value="MFS-TYPE TRANSPORTER DBAD-RELATED"/>
    <property type="match status" value="1"/>
</dbReference>
<feature type="transmembrane region" description="Helical" evidence="4">
    <location>
        <begin position="280"/>
        <end position="299"/>
    </location>
</feature>
<proteinExistence type="inferred from homology"/>
<keyword evidence="4" id="KW-0472">Membrane</keyword>
<dbReference type="OrthoDB" id="6509908at2759"/>
<comment type="caution">
    <text evidence="6">The sequence shown here is derived from an EMBL/GenBank/DDBJ whole genome shotgun (WGS) entry which is preliminary data.</text>
</comment>
<dbReference type="GO" id="GO:0022857">
    <property type="term" value="F:transmembrane transporter activity"/>
    <property type="evidence" value="ECO:0007669"/>
    <property type="project" value="InterPro"/>
</dbReference>
<dbReference type="GO" id="GO:0016020">
    <property type="term" value="C:membrane"/>
    <property type="evidence" value="ECO:0007669"/>
    <property type="project" value="UniProtKB-SubCell"/>
</dbReference>
<evidence type="ECO:0000256" key="2">
    <source>
        <dbReference type="ARBA" id="ARBA00006727"/>
    </source>
</evidence>
<dbReference type="InterPro" id="IPR050327">
    <property type="entry name" value="Proton-linked_MCT"/>
</dbReference>
<comment type="subcellular location">
    <subcellularLocation>
        <location evidence="1">Membrane</location>
        <topology evidence="1">Multi-pass membrane protein</topology>
    </subcellularLocation>
</comment>
<feature type="transmembrane region" description="Helical" evidence="4">
    <location>
        <begin position="112"/>
        <end position="131"/>
    </location>
</feature>
<feature type="transmembrane region" description="Helical" evidence="4">
    <location>
        <begin position="245"/>
        <end position="268"/>
    </location>
</feature>
<accession>A0A2K0TSJ3</accession>
<dbReference type="Pfam" id="PF07690">
    <property type="entry name" value="MFS_1"/>
    <property type="match status" value="1"/>
</dbReference>
<evidence type="ECO:0000259" key="5">
    <source>
        <dbReference type="PROSITE" id="PS50850"/>
    </source>
</evidence>
<dbReference type="InterPro" id="IPR011701">
    <property type="entry name" value="MFS"/>
</dbReference>
<name>A0A2K0TSJ3_9HYPO</name>
<feature type="transmembrane region" description="Helical" evidence="4">
    <location>
        <begin position="335"/>
        <end position="358"/>
    </location>
</feature>
<dbReference type="InterPro" id="IPR020846">
    <property type="entry name" value="MFS_dom"/>
</dbReference>
<evidence type="ECO:0000256" key="4">
    <source>
        <dbReference type="SAM" id="Phobius"/>
    </source>
</evidence>